<keyword evidence="15 18" id="KW-0496">Mitochondrion</keyword>
<geneLocation type="mitochondrion" evidence="20"/>
<dbReference type="PRINTS" id="PR01436">
    <property type="entry name" value="NADHDHGNASE2"/>
</dbReference>
<keyword evidence="9 18" id="KW-0999">Mitochondrion inner membrane</keyword>
<feature type="transmembrane region" description="Helical" evidence="18">
    <location>
        <begin position="183"/>
        <end position="203"/>
    </location>
</feature>
<evidence type="ECO:0000259" key="19">
    <source>
        <dbReference type="Pfam" id="PF00361"/>
    </source>
</evidence>
<evidence type="ECO:0000256" key="12">
    <source>
        <dbReference type="ARBA" id="ARBA00022989"/>
    </source>
</evidence>
<keyword evidence="14 18" id="KW-0830">Ubiquinone</keyword>
<evidence type="ECO:0000256" key="15">
    <source>
        <dbReference type="ARBA" id="ARBA00023128"/>
    </source>
</evidence>
<dbReference type="InterPro" id="IPR003917">
    <property type="entry name" value="NADH_UbQ_OxRdtase_chain2"/>
</dbReference>
<gene>
    <name evidence="20" type="primary">ND2</name>
</gene>
<dbReference type="AlphaFoldDB" id="A0A140EG57"/>
<feature type="transmembrane region" description="Helical" evidence="18">
    <location>
        <begin position="224"/>
        <end position="247"/>
    </location>
</feature>
<keyword evidence="6" id="KW-0813">Transport</keyword>
<dbReference type="EC" id="7.1.1.2" evidence="4 18"/>
<reference evidence="20" key="1">
    <citation type="submission" date="2015-09" db="EMBL/GenBank/DDBJ databases">
        <title>Capturing the unknown biodiversity of arthropods in tropical forests using metagenomics.</title>
        <authorList>
            <person name="Andujar C."/>
            <person name="Creedy T.J."/>
            <person name="Garner B."/>
            <person name="Canty R."/>
            <person name="Warner H.B."/>
            <person name="Lipecki J."/>
            <person name="Crampton-Platt A."/>
            <person name="Gabrielli M."/>
            <person name="Croydon-Veleslavov I.A."/>
            <person name="Lim J.L."/>
            <person name="Linard B."/>
            <person name="Vogler A."/>
        </authorList>
    </citation>
    <scope>NUCLEOTIDE SEQUENCE</scope>
</reference>
<dbReference type="InterPro" id="IPR050175">
    <property type="entry name" value="Complex_I_Subunit_2"/>
</dbReference>
<evidence type="ECO:0000256" key="11">
    <source>
        <dbReference type="ARBA" id="ARBA00022982"/>
    </source>
</evidence>
<feature type="domain" description="NADH:quinone oxidoreductase/Mrp antiporter transmembrane" evidence="19">
    <location>
        <begin position="17"/>
        <end position="270"/>
    </location>
</feature>
<comment type="function">
    <text evidence="1">Core subunit of the mitochondrial membrane respiratory chain NADH dehydrogenase (Complex I) that is believed to belong to the minimal assembly required for catalysis. Complex I functions in the transfer of electrons from NADH to the respiratory chain. The immediate electron acceptor for the enzyme is believed to be ubiquinone.</text>
</comment>
<comment type="catalytic activity">
    <reaction evidence="17 18">
        <text>a ubiquinone + NADH + 5 H(+)(in) = a ubiquinol + NAD(+) + 4 H(+)(out)</text>
        <dbReference type="Rhea" id="RHEA:29091"/>
        <dbReference type="Rhea" id="RHEA-COMP:9565"/>
        <dbReference type="Rhea" id="RHEA-COMP:9566"/>
        <dbReference type="ChEBI" id="CHEBI:15378"/>
        <dbReference type="ChEBI" id="CHEBI:16389"/>
        <dbReference type="ChEBI" id="CHEBI:17976"/>
        <dbReference type="ChEBI" id="CHEBI:57540"/>
        <dbReference type="ChEBI" id="CHEBI:57945"/>
        <dbReference type="EC" id="7.1.1.2"/>
    </reaction>
</comment>
<name>A0A140EG57_9COLE</name>
<evidence type="ECO:0000256" key="7">
    <source>
        <dbReference type="ARBA" id="ARBA00022660"/>
    </source>
</evidence>
<sequence>MLFASTLVLGTIISISSNTWFGVWIGLEINLLSIIPLMSKPNSPISAESAIKYFVTQALASSILMVSIINMESMSALTNNLLIESVMFTKMGAAPFHFWFPEVMEGLSWNNNMIIMTWQKLAPMVILMYLPMITSFTLIIVITSMTISGLMGINQTSLRKIMAFSSINHIGWMLSTMMFMENLWLIYFIVYTVILLPIISIFNKMNLAHIKQFMSAISNSNTKMMVALNFLSLGGIPPFLGFLPKWLAIQGLIENNFTLLAIFMVILTLLPLYFYIRLSMTSLVMQQSKIYQENLLPNKWGFMMNSISIMGLLICTVLFNST</sequence>
<dbReference type="PANTHER" id="PTHR46552:SF1">
    <property type="entry name" value="NADH-UBIQUINONE OXIDOREDUCTASE CHAIN 2"/>
    <property type="match status" value="1"/>
</dbReference>
<keyword evidence="13 18" id="KW-0520">NAD</keyword>
<dbReference type="GO" id="GO:0005743">
    <property type="term" value="C:mitochondrial inner membrane"/>
    <property type="evidence" value="ECO:0007669"/>
    <property type="project" value="UniProtKB-SubCell"/>
</dbReference>
<comment type="similarity">
    <text evidence="3 18">Belongs to the complex I subunit 2 family.</text>
</comment>
<evidence type="ECO:0000256" key="1">
    <source>
        <dbReference type="ARBA" id="ARBA00003257"/>
    </source>
</evidence>
<evidence type="ECO:0000256" key="5">
    <source>
        <dbReference type="ARBA" id="ARBA00021008"/>
    </source>
</evidence>
<dbReference type="GO" id="GO:0006120">
    <property type="term" value="P:mitochondrial electron transport, NADH to ubiquinone"/>
    <property type="evidence" value="ECO:0007669"/>
    <property type="project" value="InterPro"/>
</dbReference>
<keyword evidence="10 18" id="KW-1278">Translocase</keyword>
<dbReference type="EMBL" id="KT696264">
    <property type="protein sequence ID" value="AML25678.1"/>
    <property type="molecule type" value="Genomic_DNA"/>
</dbReference>
<keyword evidence="11 18" id="KW-0249">Electron transport</keyword>
<evidence type="ECO:0000256" key="14">
    <source>
        <dbReference type="ARBA" id="ARBA00023075"/>
    </source>
</evidence>
<comment type="function">
    <text evidence="18">Core subunit of the mitochondrial membrane respiratory chain NADH dehydrogenase (Complex I) which catalyzes electron transfer from NADH through the respiratory chain, using ubiquinone as an electron acceptor. Essential for the catalytic activity and assembly of complex I.</text>
</comment>
<dbReference type="PANTHER" id="PTHR46552">
    <property type="entry name" value="NADH-UBIQUINONE OXIDOREDUCTASE CHAIN 2"/>
    <property type="match status" value="1"/>
</dbReference>
<evidence type="ECO:0000256" key="9">
    <source>
        <dbReference type="ARBA" id="ARBA00022792"/>
    </source>
</evidence>
<evidence type="ECO:0000256" key="6">
    <source>
        <dbReference type="ARBA" id="ARBA00022448"/>
    </source>
</evidence>
<feature type="transmembrane region" description="Helical" evidence="18">
    <location>
        <begin position="121"/>
        <end position="142"/>
    </location>
</feature>
<dbReference type="Pfam" id="PF00361">
    <property type="entry name" value="Proton_antipo_M"/>
    <property type="match status" value="1"/>
</dbReference>
<evidence type="ECO:0000256" key="16">
    <source>
        <dbReference type="ARBA" id="ARBA00023136"/>
    </source>
</evidence>
<keyword evidence="8 18" id="KW-0812">Transmembrane</keyword>
<evidence type="ECO:0000256" key="8">
    <source>
        <dbReference type="ARBA" id="ARBA00022692"/>
    </source>
</evidence>
<keyword evidence="16 18" id="KW-0472">Membrane</keyword>
<keyword evidence="12 18" id="KW-1133">Transmembrane helix</keyword>
<evidence type="ECO:0000256" key="4">
    <source>
        <dbReference type="ARBA" id="ARBA00012944"/>
    </source>
</evidence>
<dbReference type="GO" id="GO:0008137">
    <property type="term" value="F:NADH dehydrogenase (ubiquinone) activity"/>
    <property type="evidence" value="ECO:0007669"/>
    <property type="project" value="UniProtKB-EC"/>
</dbReference>
<evidence type="ECO:0000256" key="17">
    <source>
        <dbReference type="ARBA" id="ARBA00049551"/>
    </source>
</evidence>
<evidence type="ECO:0000256" key="2">
    <source>
        <dbReference type="ARBA" id="ARBA00004448"/>
    </source>
</evidence>
<feature type="transmembrane region" description="Helical" evidence="18">
    <location>
        <begin position="259"/>
        <end position="279"/>
    </location>
</feature>
<evidence type="ECO:0000256" key="10">
    <source>
        <dbReference type="ARBA" id="ARBA00022967"/>
    </source>
</evidence>
<comment type="subcellular location">
    <subcellularLocation>
        <location evidence="2 18">Mitochondrion inner membrane</location>
        <topology evidence="2 18">Multi-pass membrane protein</topology>
    </subcellularLocation>
</comment>
<evidence type="ECO:0000256" key="13">
    <source>
        <dbReference type="ARBA" id="ARBA00023027"/>
    </source>
</evidence>
<feature type="transmembrane region" description="Helical" evidence="18">
    <location>
        <begin position="50"/>
        <end position="69"/>
    </location>
</feature>
<dbReference type="InterPro" id="IPR001750">
    <property type="entry name" value="ND/Mrp_TM"/>
</dbReference>
<proteinExistence type="inferred from homology"/>
<organism evidence="20">
    <name type="scientific">Histeridae sp. BMNH 1274739</name>
    <dbReference type="NCBI Taxonomy" id="1796508"/>
    <lineage>
        <taxon>Eukaryota</taxon>
        <taxon>Metazoa</taxon>
        <taxon>Ecdysozoa</taxon>
        <taxon>Arthropoda</taxon>
        <taxon>Hexapoda</taxon>
        <taxon>Insecta</taxon>
        <taxon>Pterygota</taxon>
        <taxon>Neoptera</taxon>
        <taxon>Endopterygota</taxon>
        <taxon>Coleoptera</taxon>
        <taxon>Polyphaga</taxon>
        <taxon>Staphyliniformia</taxon>
        <taxon>Histeridae</taxon>
    </lineage>
</organism>
<protein>
    <recommendedName>
        <fullName evidence="5 18">NADH-ubiquinone oxidoreductase chain 2</fullName>
        <ecNumber evidence="4 18">7.1.1.2</ecNumber>
    </recommendedName>
</protein>
<evidence type="ECO:0000256" key="18">
    <source>
        <dbReference type="RuleBase" id="RU003403"/>
    </source>
</evidence>
<feature type="transmembrane region" description="Helical" evidence="18">
    <location>
        <begin position="300"/>
        <end position="319"/>
    </location>
</feature>
<accession>A0A140EG57</accession>
<evidence type="ECO:0000313" key="20">
    <source>
        <dbReference type="EMBL" id="AML25678.1"/>
    </source>
</evidence>
<evidence type="ECO:0000256" key="3">
    <source>
        <dbReference type="ARBA" id="ARBA00007012"/>
    </source>
</evidence>
<keyword evidence="7 18" id="KW-0679">Respiratory chain</keyword>